<dbReference type="InterPro" id="IPR023439">
    <property type="entry name" value="Mal_deCO2ase/Cit_lyase_ACP"/>
</dbReference>
<evidence type="ECO:0000256" key="4">
    <source>
        <dbReference type="HAMAP-Rule" id="MF_00805"/>
    </source>
</evidence>
<evidence type="ECO:0000313" key="18">
    <source>
        <dbReference type="Proteomes" id="UP000223525"/>
    </source>
</evidence>
<dbReference type="KEGG" id="fpol:ERS445057_01981"/>
<evidence type="ECO:0000313" key="10">
    <source>
        <dbReference type="EMBL" id="PHH98752.1"/>
    </source>
</evidence>
<comment type="subcellular location">
    <subcellularLocation>
        <location evidence="1 4">Cytoplasm</location>
    </subcellularLocation>
</comment>
<reference evidence="8 14" key="2">
    <citation type="submission" date="2017-05" db="EMBL/GenBank/DDBJ databases">
        <title>Genome sequencing of Fusobacterium nucleatum subsp. polymorphum KCOM 1001 (=ChDC F119).</title>
        <authorList>
            <person name="Kook J.-K."/>
            <person name="Park S.-N."/>
            <person name="Lim Y.K."/>
            <person name="Roh H."/>
        </authorList>
    </citation>
    <scope>NUCLEOTIDE SEQUENCE [LARGE SCALE GENOMIC DNA]</scope>
    <source>
        <strain evidence="8 14">KCOM 1001</strain>
    </source>
</reference>
<dbReference type="EMBL" id="NHRT01000001">
    <property type="protein sequence ID" value="OWP26448.1"/>
    <property type="molecule type" value="Genomic_DNA"/>
</dbReference>
<dbReference type="Proteomes" id="UP000197470">
    <property type="component" value="Unassembled WGS sequence"/>
</dbReference>
<evidence type="ECO:0000256" key="2">
    <source>
        <dbReference type="ARBA" id="ARBA00022490"/>
    </source>
</evidence>
<dbReference type="AlphaFoldDB" id="A0A0D6GVT3"/>
<dbReference type="EMBL" id="NIRN01000001">
    <property type="protein sequence ID" value="PHI05815.1"/>
    <property type="molecule type" value="Genomic_DNA"/>
</dbReference>
<evidence type="ECO:0000313" key="12">
    <source>
        <dbReference type="EMBL" id="PHI12495.1"/>
    </source>
</evidence>
<organism evidence="9 17">
    <name type="scientific">Fusobacterium nucleatum subsp. polymorphum</name>
    <name type="common">Fusobacterium polymorphum</name>
    <dbReference type="NCBI Taxonomy" id="76857"/>
    <lineage>
        <taxon>Bacteria</taxon>
        <taxon>Fusobacteriati</taxon>
        <taxon>Fusobacteriota</taxon>
        <taxon>Fusobacteriia</taxon>
        <taxon>Fusobacteriales</taxon>
        <taxon>Fusobacteriaceae</taxon>
        <taxon>Fusobacterium</taxon>
    </lineage>
</organism>
<dbReference type="Proteomes" id="UP000224182">
    <property type="component" value="Unassembled WGS sequence"/>
</dbReference>
<evidence type="ECO:0000313" key="19">
    <source>
        <dbReference type="Proteomes" id="UP000224182"/>
    </source>
</evidence>
<evidence type="ECO:0000313" key="16">
    <source>
        <dbReference type="Proteomes" id="UP000221852"/>
    </source>
</evidence>
<comment type="function">
    <text evidence="4">Covalent carrier of the coenzyme of citrate lyase.</text>
</comment>
<comment type="subunit">
    <text evidence="4">Oligomer with a subunit composition of (alpha,beta,gamma)6.</text>
</comment>
<reference evidence="6 13" key="1">
    <citation type="submission" date="2015-11" db="EMBL/GenBank/DDBJ databases">
        <authorList>
            <person name="Kook J.-K."/>
            <person name="Park S.-N."/>
            <person name="Lim Y.K."/>
            <person name="Jo E."/>
        </authorList>
    </citation>
    <scope>NUCLEOTIDE SEQUENCE [LARGE SCALE GENOMIC DNA]</scope>
    <source>
        <strain evidence="6 13">ChDC F306</strain>
    </source>
</reference>
<dbReference type="EMBL" id="CP022123">
    <property type="protein sequence ID" value="ASG28493.1"/>
    <property type="molecule type" value="Genomic_DNA"/>
</dbReference>
<evidence type="ECO:0000313" key="6">
    <source>
        <dbReference type="EMBL" id="ALM95350.1"/>
    </source>
</evidence>
<gene>
    <name evidence="4 9" type="primary">citD</name>
    <name evidence="10" type="ORF">CA836_02755</name>
    <name evidence="8" type="ORF">CA839_11655</name>
    <name evidence="11" type="ORF">CBG54_01470</name>
    <name evidence="12" type="ORF">CBG59_01165</name>
    <name evidence="7" type="ORF">CBG61_05835</name>
    <name evidence="9" type="ORF">RN96_06585</name>
    <name evidence="6" type="ORF">RO02_00135</name>
</gene>
<dbReference type="GO" id="GO:0016829">
    <property type="term" value="F:lyase activity"/>
    <property type="evidence" value="ECO:0007669"/>
    <property type="project" value="UniProtKB-KW"/>
</dbReference>
<dbReference type="GO" id="GO:0005737">
    <property type="term" value="C:cytoplasm"/>
    <property type="evidence" value="ECO:0007669"/>
    <property type="project" value="UniProtKB-SubCell"/>
</dbReference>
<reference evidence="11 19" key="4">
    <citation type="submission" date="2017-06" db="EMBL/GenBank/DDBJ databases">
        <title>Draft genome sequence of Fusobacterium nucleatum subsp. polymorphum KCOM 1271 (=ChDC F305).</title>
        <authorList>
            <person name="Kook J.-K."/>
            <person name="Park S.-N."/>
            <person name="Lim Y.K."/>
            <person name="Roh H."/>
        </authorList>
    </citation>
    <scope>NUCLEOTIDE SEQUENCE [LARGE SCALE GENOMIC DNA]</scope>
    <source>
        <strain evidence="11">KCOM 1271</strain>
        <strain evidence="19">KCOM 1271 (ChDC F305)</strain>
    </source>
</reference>
<dbReference type="Proteomes" id="UP000221852">
    <property type="component" value="Unassembled WGS sequence"/>
</dbReference>
<feature type="modified residue" description="O-(phosphoribosyl dephospho-coenzyme A)serine" evidence="4 5">
    <location>
        <position position="14"/>
    </location>
</feature>
<dbReference type="Proteomes" id="UP000223525">
    <property type="component" value="Unassembled WGS sequence"/>
</dbReference>
<dbReference type="HAMAP" id="MF_00805">
    <property type="entry name" value="CitD"/>
    <property type="match status" value="1"/>
</dbReference>
<dbReference type="Proteomes" id="UP000222862">
    <property type="component" value="Unassembled WGS sequence"/>
</dbReference>
<dbReference type="Proteomes" id="UP000197638">
    <property type="component" value="Chromosome"/>
</dbReference>
<dbReference type="EMBL" id="NJGI01000001">
    <property type="protein sequence ID" value="PGH22757.1"/>
    <property type="molecule type" value="Genomic_DNA"/>
</dbReference>
<sequence>MVLKTVGVAGTLESSDAMITVEPANQGGIVIDVSSSVKRQFGRQIEETVLNTIKELGVENANVKVVDKGALNYALIARTKAAVYRAAESHDYKF</sequence>
<name>A0A0D6GVT3_FUSNP</name>
<reference evidence="9 17" key="6">
    <citation type="submission" date="2017-06" db="EMBL/GenBank/DDBJ databases">
        <title>Genome sequencing of Fusobacterium nucleatum subsp. polymorphum KCOM 1232 (=ChDC F37).</title>
        <authorList>
            <person name="Kook J.-K."/>
            <person name="Park S.-N."/>
            <person name="Lim Y.K."/>
            <person name="Roh H."/>
        </authorList>
    </citation>
    <scope>NUCLEOTIDE SEQUENCE [LARGE SCALE GENOMIC DNA]</scope>
    <source>
        <strain evidence="9">KCOM 1232</strain>
        <strain evidence="17">KCOM 1232 ( ChDC F37)</strain>
    </source>
</reference>
<evidence type="ECO:0000313" key="8">
    <source>
        <dbReference type="EMBL" id="OWP26448.1"/>
    </source>
</evidence>
<evidence type="ECO:0000313" key="15">
    <source>
        <dbReference type="Proteomes" id="UP000197638"/>
    </source>
</evidence>
<dbReference type="NCBIfam" id="TIGR01608">
    <property type="entry name" value="citD"/>
    <property type="match status" value="1"/>
</dbReference>
<evidence type="ECO:0000256" key="5">
    <source>
        <dbReference type="PIRSR" id="PIRSR002736-50"/>
    </source>
</evidence>
<evidence type="ECO:0000313" key="14">
    <source>
        <dbReference type="Proteomes" id="UP000197470"/>
    </source>
</evidence>
<keyword evidence="2 4" id="KW-0963">Cytoplasm</keyword>
<dbReference type="RefSeq" id="WP_005891614.1">
    <property type="nucleotide sequence ID" value="NZ_CP013121.1"/>
</dbReference>
<comment type="similarity">
    <text evidence="4">Belongs to the CitD family.</text>
</comment>
<keyword evidence="9" id="KW-0456">Lyase</keyword>
<dbReference type="EMBL" id="NIRQ01000001">
    <property type="protein sequence ID" value="PHI12495.1"/>
    <property type="molecule type" value="Genomic_DNA"/>
</dbReference>
<evidence type="ECO:0000256" key="3">
    <source>
        <dbReference type="ARBA" id="ARBA00022553"/>
    </source>
</evidence>
<evidence type="ECO:0000256" key="1">
    <source>
        <dbReference type="ARBA" id="ARBA00004496"/>
    </source>
</evidence>
<evidence type="ECO:0000313" key="9">
    <source>
        <dbReference type="EMBL" id="PGH22757.1"/>
    </source>
</evidence>
<dbReference type="EMBL" id="NIRK01000001">
    <property type="protein sequence ID" value="PHH98752.1"/>
    <property type="molecule type" value="Genomic_DNA"/>
</dbReference>
<accession>A0A0D6GVT3</accession>
<evidence type="ECO:0000313" key="7">
    <source>
        <dbReference type="EMBL" id="ASG28493.1"/>
    </source>
</evidence>
<dbReference type="NCBIfam" id="NF009726">
    <property type="entry name" value="PRK13253.1"/>
    <property type="match status" value="1"/>
</dbReference>
<dbReference type="GeneID" id="79810473"/>
<dbReference type="Pfam" id="PF06857">
    <property type="entry name" value="ACP"/>
    <property type="match status" value="1"/>
</dbReference>
<dbReference type="Proteomes" id="UP000067061">
    <property type="component" value="Chromosome"/>
</dbReference>
<dbReference type="STRING" id="76857.RO02_00135"/>
<dbReference type="EMBL" id="CP013121">
    <property type="protein sequence ID" value="ALM95350.1"/>
    <property type="molecule type" value="Genomic_DNA"/>
</dbReference>
<proteinExistence type="inferred from homology"/>
<reference evidence="7 15" key="7">
    <citation type="submission" date="2017-06" db="EMBL/GenBank/DDBJ databases">
        <title>Genome sequencing of Fusobacterium nucleatum subsp. polymorphum KCOM 1275 (=ChDC F310).</title>
        <authorList>
            <person name="Kook J.-K."/>
            <person name="Park S.-N."/>
            <person name="Lim Y.K."/>
            <person name="Roh H."/>
        </authorList>
    </citation>
    <scope>NUCLEOTIDE SEQUENCE [LARGE SCALE GENOMIC DNA]</scope>
    <source>
        <strain evidence="7 15">KCOM 1275</strain>
    </source>
</reference>
<dbReference type="PIRSF" id="PIRSF002736">
    <property type="entry name" value="Citrt_lyas_gamma"/>
    <property type="match status" value="1"/>
</dbReference>
<evidence type="ECO:0000313" key="17">
    <source>
        <dbReference type="Proteomes" id="UP000222862"/>
    </source>
</evidence>
<evidence type="ECO:0000313" key="13">
    <source>
        <dbReference type="Proteomes" id="UP000067061"/>
    </source>
</evidence>
<dbReference type="InterPro" id="IPR006495">
    <property type="entry name" value="CitD"/>
</dbReference>
<evidence type="ECO:0000313" key="11">
    <source>
        <dbReference type="EMBL" id="PHI05815.1"/>
    </source>
</evidence>
<protein>
    <recommendedName>
        <fullName evidence="4">Citrate lyase acyl carrier protein</fullName>
    </recommendedName>
    <alternativeName>
        <fullName evidence="4">Citrate lyase gamma chain</fullName>
    </alternativeName>
</protein>
<reference evidence="12 16" key="5">
    <citation type="submission" date="2017-06" db="EMBL/GenBank/DDBJ databases">
        <title>Draft genome sequence of Fusobacterium nucleatum subsp. polymorphum KCOM 1330 (=ChDC F330).</title>
        <authorList>
            <person name="Kook J.-K."/>
            <person name="Park S.-N."/>
            <person name="Lim Y.K."/>
            <person name="Roh H."/>
        </authorList>
    </citation>
    <scope>NUCLEOTIDE SEQUENCE [LARGE SCALE GENOMIC DNA]</scope>
    <source>
        <strain evidence="12">KCOM 1330</strain>
        <strain evidence="16">KCOM 1330 (ChDC F330)</strain>
    </source>
</reference>
<reference evidence="10 18" key="3">
    <citation type="submission" date="2017-06" db="EMBL/GenBank/DDBJ databases">
        <title>Draft genome sequence of Fusobacterium nucleatum subsp. polymorphum KCOM 1248 (=ChDC F113).</title>
        <authorList>
            <person name="Kook J.-K."/>
            <person name="Park S.-N."/>
            <person name="Lim Y.K."/>
            <person name="Roh H."/>
        </authorList>
    </citation>
    <scope>NUCLEOTIDE SEQUENCE [LARGE SCALE GENOMIC DNA]</scope>
    <source>
        <strain evidence="10">KCOM 1248</strain>
        <strain evidence="18">KCOM 1248 (ChDC F113)</strain>
    </source>
</reference>
<keyword evidence="3 4" id="KW-0597">Phosphoprotein</keyword>